<reference evidence="4 5" key="1">
    <citation type="submission" date="2019-11" db="EMBL/GenBank/DDBJ databases">
        <title>P. haliotis isolates from Z. marina roots.</title>
        <authorList>
            <person name="Cohen M."/>
            <person name="Jospin G."/>
            <person name="Eisen J.A."/>
            <person name="Coil D.A."/>
        </authorList>
    </citation>
    <scope>NUCLEOTIDE SEQUENCE [LARGE SCALE GENOMIC DNA]</scope>
    <source>
        <strain evidence="4 5">UCD-MCMsp1aY</strain>
    </source>
</reference>
<dbReference type="Pfam" id="PF00106">
    <property type="entry name" value="adh_short"/>
    <property type="match status" value="1"/>
</dbReference>
<evidence type="ECO:0000256" key="1">
    <source>
        <dbReference type="ARBA" id="ARBA00006484"/>
    </source>
</evidence>
<dbReference type="GO" id="GO:0016491">
    <property type="term" value="F:oxidoreductase activity"/>
    <property type="evidence" value="ECO:0007669"/>
    <property type="project" value="UniProtKB-KW"/>
</dbReference>
<dbReference type="SUPFAM" id="SSF51735">
    <property type="entry name" value="NAD(P)-binding Rossmann-fold domains"/>
    <property type="match status" value="1"/>
</dbReference>
<dbReference type="PRINTS" id="PR00080">
    <property type="entry name" value="SDRFAMILY"/>
</dbReference>
<evidence type="ECO:0000313" key="5">
    <source>
        <dbReference type="Proteomes" id="UP000439994"/>
    </source>
</evidence>
<dbReference type="PANTHER" id="PTHR24320:SF148">
    <property type="entry name" value="NAD(P)-BINDING ROSSMANN-FOLD SUPERFAMILY PROTEIN"/>
    <property type="match status" value="1"/>
</dbReference>
<keyword evidence="2" id="KW-0560">Oxidoreductase</keyword>
<name>A0A6N8F948_9GAMM</name>
<evidence type="ECO:0000313" key="4">
    <source>
        <dbReference type="EMBL" id="MUH71607.1"/>
    </source>
</evidence>
<dbReference type="Gene3D" id="3.40.50.720">
    <property type="entry name" value="NAD(P)-binding Rossmann-like Domain"/>
    <property type="match status" value="1"/>
</dbReference>
<keyword evidence="5" id="KW-1185">Reference proteome</keyword>
<dbReference type="PANTHER" id="PTHR24320">
    <property type="entry name" value="RETINOL DEHYDROGENASE"/>
    <property type="match status" value="1"/>
</dbReference>
<dbReference type="RefSeq" id="WP_155694466.1">
    <property type="nucleotide sequence ID" value="NZ_WOCD01000001.1"/>
</dbReference>
<dbReference type="PRINTS" id="PR00081">
    <property type="entry name" value="GDHRDH"/>
</dbReference>
<dbReference type="InterPro" id="IPR036291">
    <property type="entry name" value="NAD(P)-bd_dom_sf"/>
</dbReference>
<proteinExistence type="inferred from homology"/>
<evidence type="ECO:0000256" key="2">
    <source>
        <dbReference type="ARBA" id="ARBA00023002"/>
    </source>
</evidence>
<sequence length="267" mass="28730">MKTILITGSTDGLGLATATKLLELGHQVIIHGRNEAKLASVHQSLLKISPQVSAYQADFSDLSSVLALANTLKSDYASIDVLINNAGVFKLNPASIDKDKVDPRLMVNTIAPYVFTKALHSHLSDDARVINLSSAAQTPFDLNGILGTKSYSNEMQAYAESKLAITAWTLAMAKLVDTKRQVFLAVNPGSLLATKMVKAGFGVEGNDISIGVNLLTDASLSDSFKESNGKYFDNDKKAFATPDSYATNESNQNKLIAVLDKIYTELQ</sequence>
<dbReference type="AlphaFoldDB" id="A0A6N8F948"/>
<dbReference type="Proteomes" id="UP000439994">
    <property type="component" value="Unassembled WGS sequence"/>
</dbReference>
<dbReference type="InterPro" id="IPR002347">
    <property type="entry name" value="SDR_fam"/>
</dbReference>
<dbReference type="EMBL" id="WOCD01000001">
    <property type="protein sequence ID" value="MUH71607.1"/>
    <property type="molecule type" value="Genomic_DNA"/>
</dbReference>
<gene>
    <name evidence="4" type="ORF">GNP35_03280</name>
</gene>
<comment type="similarity">
    <text evidence="1 3">Belongs to the short-chain dehydrogenases/reductases (SDR) family.</text>
</comment>
<accession>A0A6N8F948</accession>
<evidence type="ECO:0000256" key="3">
    <source>
        <dbReference type="RuleBase" id="RU000363"/>
    </source>
</evidence>
<comment type="caution">
    <text evidence="4">The sequence shown here is derived from an EMBL/GenBank/DDBJ whole genome shotgun (WGS) entry which is preliminary data.</text>
</comment>
<protein>
    <submittedName>
        <fullName evidence="4">SDR family NAD(P)-dependent oxidoreductase</fullName>
    </submittedName>
</protein>
<organism evidence="4 5">
    <name type="scientific">Psychrosphaera haliotis</name>
    <dbReference type="NCBI Taxonomy" id="555083"/>
    <lineage>
        <taxon>Bacteria</taxon>
        <taxon>Pseudomonadati</taxon>
        <taxon>Pseudomonadota</taxon>
        <taxon>Gammaproteobacteria</taxon>
        <taxon>Alteromonadales</taxon>
        <taxon>Pseudoalteromonadaceae</taxon>
        <taxon>Psychrosphaera</taxon>
    </lineage>
</organism>
<dbReference type="OrthoDB" id="109589at2"/>